<dbReference type="Gene3D" id="3.40.30.10">
    <property type="entry name" value="Glutaredoxin"/>
    <property type="match status" value="1"/>
</dbReference>
<accession>A0A8T0J676</accession>
<dbReference type="CDD" id="cd12108">
    <property type="entry name" value="Hr-like"/>
    <property type="match status" value="1"/>
</dbReference>
<dbReference type="InterPro" id="IPR040079">
    <property type="entry name" value="Glutathione_S-Trfase"/>
</dbReference>
<evidence type="ECO:0000313" key="3">
    <source>
        <dbReference type="Proteomes" id="UP000822688"/>
    </source>
</evidence>
<organism evidence="2 3">
    <name type="scientific">Ceratodon purpureus</name>
    <name type="common">Fire moss</name>
    <name type="synonym">Dicranum purpureum</name>
    <dbReference type="NCBI Taxonomy" id="3225"/>
    <lineage>
        <taxon>Eukaryota</taxon>
        <taxon>Viridiplantae</taxon>
        <taxon>Streptophyta</taxon>
        <taxon>Embryophyta</taxon>
        <taxon>Bryophyta</taxon>
        <taxon>Bryophytina</taxon>
        <taxon>Bryopsida</taxon>
        <taxon>Dicranidae</taxon>
        <taxon>Pseudoditrichales</taxon>
        <taxon>Ditrichaceae</taxon>
        <taxon>Ceratodon</taxon>
    </lineage>
</organism>
<dbReference type="InterPro" id="IPR012312">
    <property type="entry name" value="Hemerythrin-like"/>
</dbReference>
<reference evidence="2" key="1">
    <citation type="submission" date="2020-06" db="EMBL/GenBank/DDBJ databases">
        <title>WGS assembly of Ceratodon purpureus strain R40.</title>
        <authorList>
            <person name="Carey S.B."/>
            <person name="Jenkins J."/>
            <person name="Shu S."/>
            <person name="Lovell J.T."/>
            <person name="Sreedasyam A."/>
            <person name="Maumus F."/>
            <person name="Tiley G.P."/>
            <person name="Fernandez-Pozo N."/>
            <person name="Barry K."/>
            <person name="Chen C."/>
            <person name="Wang M."/>
            <person name="Lipzen A."/>
            <person name="Daum C."/>
            <person name="Saski C.A."/>
            <person name="Payton A.C."/>
            <person name="Mcbreen J.C."/>
            <person name="Conrad R.E."/>
            <person name="Kollar L.M."/>
            <person name="Olsson S."/>
            <person name="Huttunen S."/>
            <person name="Landis J.B."/>
            <person name="Wickett N.J."/>
            <person name="Johnson M.G."/>
            <person name="Rensing S.A."/>
            <person name="Grimwood J."/>
            <person name="Schmutz J."/>
            <person name="Mcdaniel S.F."/>
        </authorList>
    </citation>
    <scope>NUCLEOTIDE SEQUENCE</scope>
    <source>
        <strain evidence="2">R40</strain>
    </source>
</reference>
<dbReference type="Pfam" id="PF13410">
    <property type="entry name" value="GST_C_2"/>
    <property type="match status" value="1"/>
</dbReference>
<dbReference type="InterPro" id="IPR004045">
    <property type="entry name" value="Glutathione_S-Trfase_N"/>
</dbReference>
<dbReference type="Gene3D" id="1.20.120.520">
    <property type="entry name" value="nmb1532 protein domain like"/>
    <property type="match status" value="1"/>
</dbReference>
<dbReference type="Pfam" id="PF13417">
    <property type="entry name" value="GST_N_3"/>
    <property type="match status" value="1"/>
</dbReference>
<evidence type="ECO:0000313" key="2">
    <source>
        <dbReference type="EMBL" id="KAG0590418.1"/>
    </source>
</evidence>
<sequence length="524" mass="59318">MGGCCQKQVRADKSTVVPSWASSPVYKDDDEVKVKLVGDVTCPYTQRVRIALLHKDVPVEASLVMPDDLRTCRGENLASISPDGKFPVFQHGDHKITGSVDAMLAYIEENFENPPLLPSGLEKEVAQWVSYIRDTFTSIIEDTLQNGDPYAQDALEARLDESLARLNNGIQSHHRKGKFFLGSKFTLVDVYLIPFLSLMDHVTYIRGFSLNPSYTRLSGYKAVMCTFKGYKPVQVGTDLAKTILVKSAVEKPPQPLVTLALLQHKSIRWHLEAFVKLVQEFDSINRRASIDTMQRTVFGTRLKELPKVYDRLLELLQEHAQMEERVIFPALEMADQALTESARKDHARDLPVMNGVREDIKGVMALRQGNFDHREALSALTTRVEDFEIHVKEHFLEEEKEQLPLLQAAGYGTRKQQTMTGQAFMIMETTHSRLLPYLLEGLQPHEVHQYLGIMQGSTSDAEKSSMLPRIANALNNDDYENVRKVAIERMPSLGGPQYTPKGQSRPSMDQGDTWYTRRAISFYT</sequence>
<dbReference type="CDD" id="cd00299">
    <property type="entry name" value="GST_C_family"/>
    <property type="match status" value="1"/>
</dbReference>
<dbReference type="EMBL" id="CM026421">
    <property type="protein sequence ID" value="KAG0590418.1"/>
    <property type="molecule type" value="Genomic_DNA"/>
</dbReference>
<dbReference type="InterPro" id="IPR036249">
    <property type="entry name" value="Thioredoxin-like_sf"/>
</dbReference>
<dbReference type="PROSITE" id="PS50404">
    <property type="entry name" value="GST_NTER"/>
    <property type="match status" value="1"/>
</dbReference>
<dbReference type="SFLD" id="SFLDG00358">
    <property type="entry name" value="Main_(cytGST)"/>
    <property type="match status" value="1"/>
</dbReference>
<evidence type="ECO:0000259" key="1">
    <source>
        <dbReference type="PROSITE" id="PS50404"/>
    </source>
</evidence>
<dbReference type="SUPFAM" id="SSF47616">
    <property type="entry name" value="GST C-terminal domain-like"/>
    <property type="match status" value="1"/>
</dbReference>
<dbReference type="PANTHER" id="PTHR35739">
    <property type="entry name" value="OS01G0861700 PROTEIN"/>
    <property type="match status" value="1"/>
</dbReference>
<dbReference type="Pfam" id="PF01814">
    <property type="entry name" value="Hemerythrin"/>
    <property type="match status" value="1"/>
</dbReference>
<gene>
    <name evidence="2" type="ORF">KC19_1G097900</name>
</gene>
<name>A0A8T0J676_CERPU</name>
<feature type="domain" description="GST N-terminal" evidence="1">
    <location>
        <begin position="32"/>
        <end position="115"/>
    </location>
</feature>
<protein>
    <recommendedName>
        <fullName evidence="1">GST N-terminal domain-containing protein</fullName>
    </recommendedName>
</protein>
<keyword evidence="3" id="KW-1185">Reference proteome</keyword>
<dbReference type="Proteomes" id="UP000822688">
    <property type="component" value="Chromosome 1"/>
</dbReference>
<dbReference type="InterPro" id="IPR036282">
    <property type="entry name" value="Glutathione-S-Trfase_C_sf"/>
</dbReference>
<comment type="caution">
    <text evidence="2">The sequence shown here is derived from an EMBL/GenBank/DDBJ whole genome shotgun (WGS) entry which is preliminary data.</text>
</comment>
<dbReference type="PANTHER" id="PTHR35739:SF1">
    <property type="entry name" value="OS01G0861700 PROTEIN"/>
    <property type="match status" value="1"/>
</dbReference>
<dbReference type="SUPFAM" id="SSF52833">
    <property type="entry name" value="Thioredoxin-like"/>
    <property type="match status" value="1"/>
</dbReference>
<dbReference type="AlphaFoldDB" id="A0A8T0J676"/>
<proteinExistence type="predicted"/>
<dbReference type="CDD" id="cd00570">
    <property type="entry name" value="GST_N_family"/>
    <property type="match status" value="1"/>
</dbReference>
<dbReference type="Gene3D" id="1.20.1050.10">
    <property type="match status" value="1"/>
</dbReference>
<dbReference type="SFLD" id="SFLDS00019">
    <property type="entry name" value="Glutathione_Transferase_(cytos"/>
    <property type="match status" value="1"/>
</dbReference>
<dbReference type="OrthoDB" id="4951845at2759"/>